<reference evidence="3 4" key="1">
    <citation type="submission" date="2019-04" db="EMBL/GenBank/DDBJ databases">
        <authorList>
            <person name="Feng G."/>
            <person name="Zhang J."/>
            <person name="Zhu H."/>
        </authorList>
    </citation>
    <scope>NUCLEOTIDE SEQUENCE [LARGE SCALE GENOMIC DNA]</scope>
    <source>
        <strain evidence="3 4">9PBR-1</strain>
    </source>
</reference>
<accession>A0A4Z0QGZ4</accession>
<keyword evidence="1" id="KW-0479">Metal-binding</keyword>
<organism evidence="3 4">
    <name type="scientific">Hymenobacter metallicola</name>
    <dbReference type="NCBI Taxonomy" id="2563114"/>
    <lineage>
        <taxon>Bacteria</taxon>
        <taxon>Pseudomonadati</taxon>
        <taxon>Bacteroidota</taxon>
        <taxon>Cytophagia</taxon>
        <taxon>Cytophagales</taxon>
        <taxon>Hymenobacteraceae</taxon>
        <taxon>Hymenobacter</taxon>
    </lineage>
</organism>
<evidence type="ECO:0000313" key="3">
    <source>
        <dbReference type="EMBL" id="TGE28599.1"/>
    </source>
</evidence>
<dbReference type="InterPro" id="IPR013096">
    <property type="entry name" value="Cupin_2"/>
</dbReference>
<name>A0A4Z0QGZ4_9BACT</name>
<dbReference type="Pfam" id="PF07883">
    <property type="entry name" value="Cupin_2"/>
    <property type="match status" value="1"/>
</dbReference>
<dbReference type="InterPro" id="IPR014710">
    <property type="entry name" value="RmlC-like_jellyroll"/>
</dbReference>
<dbReference type="SUPFAM" id="SSF51182">
    <property type="entry name" value="RmlC-like cupins"/>
    <property type="match status" value="1"/>
</dbReference>
<dbReference type="InterPro" id="IPR011051">
    <property type="entry name" value="RmlC_Cupin_sf"/>
</dbReference>
<dbReference type="EMBL" id="SRMB01000001">
    <property type="protein sequence ID" value="TGE28599.1"/>
    <property type="molecule type" value="Genomic_DNA"/>
</dbReference>
<sequence length="118" mass="13171">MTQPGLFPVSSSNAEHYPWGDGCDGWHLVRTPALSIIQERMPVGAAEVMHYHQRAHQFFFVLSGEATLEVHGVIHRLQAHQGLEVPPLSPHQLRNESAHELLFTVTSQPPSHGDRILV</sequence>
<dbReference type="PANTHER" id="PTHR35848">
    <property type="entry name" value="OXALATE-BINDING PROTEIN"/>
    <property type="match status" value="1"/>
</dbReference>
<proteinExistence type="predicted"/>
<evidence type="ECO:0000259" key="2">
    <source>
        <dbReference type="Pfam" id="PF07883"/>
    </source>
</evidence>
<evidence type="ECO:0000256" key="1">
    <source>
        <dbReference type="ARBA" id="ARBA00022723"/>
    </source>
</evidence>
<gene>
    <name evidence="3" type="ORF">E5K02_03795</name>
</gene>
<dbReference type="GO" id="GO:0046872">
    <property type="term" value="F:metal ion binding"/>
    <property type="evidence" value="ECO:0007669"/>
    <property type="project" value="UniProtKB-KW"/>
</dbReference>
<keyword evidence="4" id="KW-1185">Reference proteome</keyword>
<evidence type="ECO:0000313" key="4">
    <source>
        <dbReference type="Proteomes" id="UP000298471"/>
    </source>
</evidence>
<dbReference type="Proteomes" id="UP000298471">
    <property type="component" value="Unassembled WGS sequence"/>
</dbReference>
<comment type="caution">
    <text evidence="3">The sequence shown here is derived from an EMBL/GenBank/DDBJ whole genome shotgun (WGS) entry which is preliminary data.</text>
</comment>
<feature type="domain" description="Cupin type-2" evidence="2">
    <location>
        <begin position="39"/>
        <end position="103"/>
    </location>
</feature>
<dbReference type="OrthoDB" id="9806121at2"/>
<dbReference type="PANTHER" id="PTHR35848:SF9">
    <property type="entry name" value="SLL1358 PROTEIN"/>
    <property type="match status" value="1"/>
</dbReference>
<dbReference type="InterPro" id="IPR051610">
    <property type="entry name" value="GPI/OXD"/>
</dbReference>
<protein>
    <submittedName>
        <fullName evidence="3">Cupin domain-containing protein</fullName>
    </submittedName>
</protein>
<dbReference type="RefSeq" id="WP_135392227.1">
    <property type="nucleotide sequence ID" value="NZ_SRMB01000001.1"/>
</dbReference>
<dbReference type="AlphaFoldDB" id="A0A4Z0QGZ4"/>
<dbReference type="Gene3D" id="2.60.120.10">
    <property type="entry name" value="Jelly Rolls"/>
    <property type="match status" value="1"/>
</dbReference>